<dbReference type="InterPro" id="IPR054235">
    <property type="entry name" value="DUF6962"/>
</dbReference>
<name>A0A2W4YKR0_9CYAN</name>
<reference evidence="2 3" key="2">
    <citation type="submission" date="2018-06" db="EMBL/GenBank/DDBJ databases">
        <title>Metagenomic assembly of (sub)arctic Cyanobacteria and their associated microbiome from non-axenic cultures.</title>
        <authorList>
            <person name="Baurain D."/>
        </authorList>
    </citation>
    <scope>NUCLEOTIDE SEQUENCE [LARGE SCALE GENOMIC DNA]</scope>
    <source>
        <strain evidence="2">ULC027bin1</strain>
    </source>
</reference>
<keyword evidence="1" id="KW-1133">Transmembrane helix</keyword>
<keyword evidence="1" id="KW-0472">Membrane</keyword>
<dbReference type="AlphaFoldDB" id="A0A2W4YKR0"/>
<keyword evidence="1" id="KW-0812">Transmembrane</keyword>
<feature type="transmembrane region" description="Helical" evidence="1">
    <location>
        <begin position="66"/>
        <end position="86"/>
    </location>
</feature>
<feature type="transmembrane region" description="Helical" evidence="1">
    <location>
        <begin position="173"/>
        <end position="190"/>
    </location>
</feature>
<evidence type="ECO:0000256" key="1">
    <source>
        <dbReference type="SAM" id="Phobius"/>
    </source>
</evidence>
<dbReference type="Pfam" id="PF22285">
    <property type="entry name" value="DUF6962"/>
    <property type="match status" value="1"/>
</dbReference>
<proteinExistence type="predicted"/>
<gene>
    <name evidence="2" type="ORF">DCF15_19550</name>
</gene>
<evidence type="ECO:0000313" key="3">
    <source>
        <dbReference type="Proteomes" id="UP000249794"/>
    </source>
</evidence>
<feature type="transmembrane region" description="Helical" evidence="1">
    <location>
        <begin position="119"/>
        <end position="136"/>
    </location>
</feature>
<comment type="caution">
    <text evidence="2">The sequence shown here is derived from an EMBL/GenBank/DDBJ whole genome shotgun (WGS) entry which is preliminary data.</text>
</comment>
<sequence>MIAEPVTTVTDYVIALECLLLAGLLLRFGWAECCWAAAFVSVGVAAALGGTYHGFAGFLTEPVNNFIWQGTVLAIAIASFLMIVAATGHLHRIWRWVWIMLASVKLLLLLNWSIGDWSFVARVIDYLSALGIVLLLQQGSGFTWMASGIVISGIAAGCLIVPLPLAFNLSPVVGYHLVQMVALYCIYRSVRAIAQTRSKLLKS</sequence>
<protein>
    <submittedName>
        <fullName evidence="2">Uncharacterized protein</fullName>
    </submittedName>
</protein>
<accession>A0A2W4YKR0</accession>
<dbReference type="EMBL" id="QBMP01000287">
    <property type="protein sequence ID" value="PZO47035.1"/>
    <property type="molecule type" value="Genomic_DNA"/>
</dbReference>
<feature type="transmembrane region" description="Helical" evidence="1">
    <location>
        <begin position="12"/>
        <end position="30"/>
    </location>
</feature>
<feature type="transmembrane region" description="Helical" evidence="1">
    <location>
        <begin position="37"/>
        <end position="60"/>
    </location>
</feature>
<organism evidence="2 3">
    <name type="scientific">Phormidesmis priestleyi</name>
    <dbReference type="NCBI Taxonomy" id="268141"/>
    <lineage>
        <taxon>Bacteria</taxon>
        <taxon>Bacillati</taxon>
        <taxon>Cyanobacteriota</taxon>
        <taxon>Cyanophyceae</taxon>
        <taxon>Leptolyngbyales</taxon>
        <taxon>Leptolyngbyaceae</taxon>
        <taxon>Phormidesmis</taxon>
    </lineage>
</organism>
<feature type="transmembrane region" description="Helical" evidence="1">
    <location>
        <begin position="93"/>
        <end position="113"/>
    </location>
</feature>
<feature type="transmembrane region" description="Helical" evidence="1">
    <location>
        <begin position="148"/>
        <end position="167"/>
    </location>
</feature>
<reference evidence="3" key="1">
    <citation type="submission" date="2018-04" db="EMBL/GenBank/DDBJ databases">
        <authorList>
            <person name="Cornet L."/>
        </authorList>
    </citation>
    <scope>NUCLEOTIDE SEQUENCE [LARGE SCALE GENOMIC DNA]</scope>
</reference>
<dbReference type="Proteomes" id="UP000249794">
    <property type="component" value="Unassembled WGS sequence"/>
</dbReference>
<evidence type="ECO:0000313" key="2">
    <source>
        <dbReference type="EMBL" id="PZO47035.1"/>
    </source>
</evidence>